<keyword evidence="1" id="KW-0472">Membrane</keyword>
<name>F2IBL7_FLUTR</name>
<reference evidence="2 3" key="1">
    <citation type="journal article" date="2011" name="Stand. Genomic Sci.">
        <title>Complete genome sequence of the gliding freshwater bacterium Fluviicola taffensis type strain (RW262).</title>
        <authorList>
            <person name="Woyke T."/>
            <person name="Chertkov O."/>
            <person name="Lapidus A."/>
            <person name="Nolan M."/>
            <person name="Lucas S."/>
            <person name="Del Rio T.G."/>
            <person name="Tice H."/>
            <person name="Cheng J.F."/>
            <person name="Tapia R."/>
            <person name="Han C."/>
            <person name="Goodwin L."/>
            <person name="Pitluck S."/>
            <person name="Liolios K."/>
            <person name="Pagani I."/>
            <person name="Ivanova N."/>
            <person name="Huntemann M."/>
            <person name="Mavromatis K."/>
            <person name="Mikhailova N."/>
            <person name="Pati A."/>
            <person name="Chen A."/>
            <person name="Palaniappan K."/>
            <person name="Land M."/>
            <person name="Hauser L."/>
            <person name="Brambilla E.M."/>
            <person name="Rohde M."/>
            <person name="Mwirichia R."/>
            <person name="Sikorski J."/>
            <person name="Tindall B.J."/>
            <person name="Goker M."/>
            <person name="Bristow J."/>
            <person name="Eisen J.A."/>
            <person name="Markowitz V."/>
            <person name="Hugenholtz P."/>
            <person name="Klenk H.P."/>
            <person name="Kyrpides N.C."/>
        </authorList>
    </citation>
    <scope>NUCLEOTIDE SEQUENCE [LARGE SCALE GENOMIC DNA]</scope>
    <source>
        <strain evidence="3">DSM 16823 / RW262 / RW262</strain>
    </source>
</reference>
<dbReference type="RefSeq" id="WP_013688110.1">
    <property type="nucleotide sequence ID" value="NC_015321.1"/>
</dbReference>
<evidence type="ECO:0000256" key="1">
    <source>
        <dbReference type="SAM" id="Phobius"/>
    </source>
</evidence>
<organism evidence="2 3">
    <name type="scientific">Fluviicola taffensis (strain DSM 16823 / NCIMB 13979 / RW262)</name>
    <dbReference type="NCBI Taxonomy" id="755732"/>
    <lineage>
        <taxon>Bacteria</taxon>
        <taxon>Pseudomonadati</taxon>
        <taxon>Bacteroidota</taxon>
        <taxon>Flavobacteriia</taxon>
        <taxon>Flavobacteriales</taxon>
        <taxon>Crocinitomicaceae</taxon>
        <taxon>Fluviicola</taxon>
    </lineage>
</organism>
<keyword evidence="1" id="KW-1133">Transmembrane helix</keyword>
<gene>
    <name evidence="2" type="ordered locus">Fluta_3371</name>
</gene>
<dbReference type="eggNOG" id="ENOG5033MYI">
    <property type="taxonomic scope" value="Bacteria"/>
</dbReference>
<protein>
    <submittedName>
        <fullName evidence="2">Uncharacterized protein</fullName>
    </submittedName>
</protein>
<accession>F2IBL7</accession>
<dbReference type="STRING" id="755732.Fluta_3371"/>
<keyword evidence="1" id="KW-0812">Transmembrane</keyword>
<feature type="transmembrane region" description="Helical" evidence="1">
    <location>
        <begin position="50"/>
        <end position="67"/>
    </location>
</feature>
<feature type="transmembrane region" description="Helical" evidence="1">
    <location>
        <begin position="21"/>
        <end position="38"/>
    </location>
</feature>
<proteinExistence type="predicted"/>
<feature type="transmembrane region" description="Helical" evidence="1">
    <location>
        <begin position="120"/>
        <end position="141"/>
    </location>
</feature>
<sequence length="178" mass="20403">MKDNDLQLDVQRRLNDGTSKFIYYIIALAVAAIGFAVNKSFGKKPEGSDFWLMGAVILWSLCIYSGFRFNIHTFTQLSTSNAQYDLVKEYNLLENSEDLKFVNDKYSEILNGISKKIDRAFNDCIFTFFSGVIFFAVWHILMMFNSPVSAPDIHPNVKKVQEIHIQHHPDILSPDTVK</sequence>
<dbReference type="KEGG" id="fte:Fluta_3371"/>
<evidence type="ECO:0000313" key="3">
    <source>
        <dbReference type="Proteomes" id="UP000007463"/>
    </source>
</evidence>
<dbReference type="AlphaFoldDB" id="F2IBL7"/>
<reference evidence="3" key="2">
    <citation type="submission" date="2011-02" db="EMBL/GenBank/DDBJ databases">
        <title>The complete genome of Fluviicola taffensis DSM 16823.</title>
        <authorList>
            <consortium name="US DOE Joint Genome Institute (JGI-PGF)"/>
            <person name="Lucas S."/>
            <person name="Copeland A."/>
            <person name="Lapidus A."/>
            <person name="Bruce D."/>
            <person name="Goodwin L."/>
            <person name="Pitluck S."/>
            <person name="Kyrpides N."/>
            <person name="Mavromatis K."/>
            <person name="Ivanova N."/>
            <person name="Mikhailova N."/>
            <person name="Pagani I."/>
            <person name="Chertkov O."/>
            <person name="Detter J.C."/>
            <person name="Han C."/>
            <person name="Tapia R."/>
            <person name="Land M."/>
            <person name="Hauser L."/>
            <person name="Markowitz V."/>
            <person name="Cheng J.-F."/>
            <person name="Hugenholtz P."/>
            <person name="Woyke T."/>
            <person name="Wu D."/>
            <person name="Tindall B."/>
            <person name="Pomrenke H.G."/>
            <person name="Brambilla E."/>
            <person name="Klenk H.-P."/>
            <person name="Eisen J.A."/>
        </authorList>
    </citation>
    <scope>NUCLEOTIDE SEQUENCE [LARGE SCALE GENOMIC DNA]</scope>
    <source>
        <strain evidence="3">DSM 16823 / RW262 / RW262</strain>
    </source>
</reference>
<evidence type="ECO:0000313" key="2">
    <source>
        <dbReference type="EMBL" id="AEA45343.1"/>
    </source>
</evidence>
<keyword evidence="3" id="KW-1185">Reference proteome</keyword>
<dbReference type="Proteomes" id="UP000007463">
    <property type="component" value="Chromosome"/>
</dbReference>
<dbReference type="EMBL" id="CP002542">
    <property type="protein sequence ID" value="AEA45343.1"/>
    <property type="molecule type" value="Genomic_DNA"/>
</dbReference>
<dbReference type="HOGENOM" id="CLU_1508480_0_0_10"/>